<dbReference type="SUPFAM" id="SSF54427">
    <property type="entry name" value="NTF2-like"/>
    <property type="match status" value="1"/>
</dbReference>
<evidence type="ECO:0000313" key="2">
    <source>
        <dbReference type="EMBL" id="MBP2190374.1"/>
    </source>
</evidence>
<comment type="caution">
    <text evidence="2">The sequence shown here is derived from an EMBL/GenBank/DDBJ whole genome shotgun (WGS) entry which is preliminary data.</text>
</comment>
<keyword evidence="3" id="KW-1185">Reference proteome</keyword>
<sequence length="134" mass="14298">MTLDHDLPGSSTPVPDAITQLIAQWVELFNAGDLAALDLLYEPDAVVVPTPGHAVSEAGRSAALAHLVSFGVPMTAHIRQCYTVVNIALLLVDWTMRGTAADGRPVDMSGTATDVVRRGFDGQWRYVIDNPSGN</sequence>
<accession>A0ABS4QH32</accession>
<evidence type="ECO:0000313" key="3">
    <source>
        <dbReference type="Proteomes" id="UP001519325"/>
    </source>
</evidence>
<name>A0ABS4QH32_9NOCA</name>
<evidence type="ECO:0000259" key="1">
    <source>
        <dbReference type="Pfam" id="PF14534"/>
    </source>
</evidence>
<dbReference type="Gene3D" id="3.10.450.50">
    <property type="match status" value="1"/>
</dbReference>
<protein>
    <submittedName>
        <fullName evidence="2">Uncharacterized protein (TIGR02246 family)</fullName>
    </submittedName>
</protein>
<dbReference type="Pfam" id="PF14534">
    <property type="entry name" value="DUF4440"/>
    <property type="match status" value="1"/>
</dbReference>
<gene>
    <name evidence="2" type="ORF">BJ987_003275</name>
</gene>
<dbReference type="InterPro" id="IPR032710">
    <property type="entry name" value="NTF2-like_dom_sf"/>
</dbReference>
<dbReference type="CDD" id="cd00531">
    <property type="entry name" value="NTF2_like"/>
    <property type="match status" value="1"/>
</dbReference>
<dbReference type="Proteomes" id="UP001519325">
    <property type="component" value="Unassembled WGS sequence"/>
</dbReference>
<dbReference type="RefSeq" id="WP_209890413.1">
    <property type="nucleotide sequence ID" value="NZ_JAGGMR010000001.1"/>
</dbReference>
<reference evidence="2 3" key="1">
    <citation type="submission" date="2021-03" db="EMBL/GenBank/DDBJ databases">
        <title>Sequencing the genomes of 1000 actinobacteria strains.</title>
        <authorList>
            <person name="Klenk H.-P."/>
        </authorList>
    </citation>
    <scope>NUCLEOTIDE SEQUENCE [LARGE SCALE GENOMIC DNA]</scope>
    <source>
        <strain evidence="2 3">DSM 45516</strain>
    </source>
</reference>
<proteinExistence type="predicted"/>
<organism evidence="2 3">
    <name type="scientific">Nocardia goodfellowii</name>
    <dbReference type="NCBI Taxonomy" id="882446"/>
    <lineage>
        <taxon>Bacteria</taxon>
        <taxon>Bacillati</taxon>
        <taxon>Actinomycetota</taxon>
        <taxon>Actinomycetes</taxon>
        <taxon>Mycobacteriales</taxon>
        <taxon>Nocardiaceae</taxon>
        <taxon>Nocardia</taxon>
    </lineage>
</organism>
<dbReference type="EMBL" id="JAGGMR010000001">
    <property type="protein sequence ID" value="MBP2190374.1"/>
    <property type="molecule type" value="Genomic_DNA"/>
</dbReference>
<feature type="domain" description="DUF4440" evidence="1">
    <location>
        <begin position="18"/>
        <end position="125"/>
    </location>
</feature>
<dbReference type="InterPro" id="IPR027843">
    <property type="entry name" value="DUF4440"/>
</dbReference>